<dbReference type="Gene3D" id="1.25.40.10">
    <property type="entry name" value="Tetratricopeptide repeat domain"/>
    <property type="match status" value="1"/>
</dbReference>
<dbReference type="EMBL" id="FQXE01000014">
    <property type="protein sequence ID" value="SHI22733.1"/>
    <property type="molecule type" value="Genomic_DNA"/>
</dbReference>
<name>A0A1M5ZFS2_9BURK</name>
<dbReference type="PROSITE" id="PS50005">
    <property type="entry name" value="TPR"/>
    <property type="match status" value="2"/>
</dbReference>
<feature type="repeat" description="TPR" evidence="1">
    <location>
        <begin position="146"/>
        <end position="179"/>
    </location>
</feature>
<proteinExistence type="predicted"/>
<evidence type="ECO:0000256" key="1">
    <source>
        <dbReference type="PROSITE-ProRule" id="PRU00339"/>
    </source>
</evidence>
<feature type="signal peptide" evidence="2">
    <location>
        <begin position="1"/>
        <end position="25"/>
    </location>
</feature>
<organism evidence="3 4">
    <name type="scientific">Pollutimonas bauzanensis</name>
    <dbReference type="NCBI Taxonomy" id="658167"/>
    <lineage>
        <taxon>Bacteria</taxon>
        <taxon>Pseudomonadati</taxon>
        <taxon>Pseudomonadota</taxon>
        <taxon>Betaproteobacteria</taxon>
        <taxon>Burkholderiales</taxon>
        <taxon>Alcaligenaceae</taxon>
        <taxon>Pollutimonas</taxon>
    </lineage>
</organism>
<keyword evidence="1" id="KW-0802">TPR repeat</keyword>
<dbReference type="AlphaFoldDB" id="A0A1M5ZFS2"/>
<gene>
    <name evidence="3" type="ORF">SAMN04488135_11464</name>
</gene>
<dbReference type="InterPro" id="IPR019734">
    <property type="entry name" value="TPR_rpt"/>
</dbReference>
<feature type="repeat" description="TPR" evidence="1">
    <location>
        <begin position="180"/>
        <end position="213"/>
    </location>
</feature>
<reference evidence="3 4" key="1">
    <citation type="submission" date="2016-11" db="EMBL/GenBank/DDBJ databases">
        <authorList>
            <person name="Jaros S."/>
            <person name="Januszkiewicz K."/>
            <person name="Wedrychowicz H."/>
        </authorList>
    </citation>
    <scope>NUCLEOTIDE SEQUENCE [LARGE SCALE GENOMIC DNA]</scope>
    <source>
        <strain evidence="3 4">CGMCC 1.10190</strain>
    </source>
</reference>
<dbReference type="InterPro" id="IPR011990">
    <property type="entry name" value="TPR-like_helical_dom_sf"/>
</dbReference>
<protein>
    <submittedName>
        <fullName evidence="3">TPR repeat-containing protein</fullName>
    </submittedName>
</protein>
<dbReference type="SUPFAM" id="SSF48452">
    <property type="entry name" value="TPR-like"/>
    <property type="match status" value="1"/>
</dbReference>
<dbReference type="SMART" id="SM00028">
    <property type="entry name" value="TPR"/>
    <property type="match status" value="2"/>
</dbReference>
<keyword evidence="2" id="KW-0732">Signal</keyword>
<dbReference type="STRING" id="658167.SAMN04488135_11464"/>
<sequence length="256" mass="26896">MFRISCPVLAIALVAGGLSVQTAGAQTPVPGLEPHVDLTATLDAGPGRAVFGDKSGGILVRMGNLKAADDGKLFHDARPEEGGWKGLARLLEALTPSVDTELPLTASQITARISAMLDEGKNQAALEVIEKRAAQLEARGGLGTDVQLMFLRGRALAALGRHDEAIELYLKMTTLYPELPEPWNNLAAEYVKQGKLEMAQDALTMALAASPNYGAARANMGQVQLMLARQSFEGAAQLGVGGSQAKAKAAAELLKK</sequence>
<dbReference type="Proteomes" id="UP000184226">
    <property type="component" value="Unassembled WGS sequence"/>
</dbReference>
<dbReference type="Pfam" id="PF13428">
    <property type="entry name" value="TPR_14"/>
    <property type="match status" value="1"/>
</dbReference>
<feature type="chain" id="PRO_5012296665" evidence="2">
    <location>
        <begin position="26"/>
        <end position="256"/>
    </location>
</feature>
<accession>A0A1M5ZFS2</accession>
<evidence type="ECO:0000313" key="3">
    <source>
        <dbReference type="EMBL" id="SHI22733.1"/>
    </source>
</evidence>
<keyword evidence="4" id="KW-1185">Reference proteome</keyword>
<evidence type="ECO:0000313" key="4">
    <source>
        <dbReference type="Proteomes" id="UP000184226"/>
    </source>
</evidence>
<evidence type="ECO:0000256" key="2">
    <source>
        <dbReference type="SAM" id="SignalP"/>
    </source>
</evidence>